<sequence length="157" mass="17849">MRKRFIGRSYSKTALSDPEWLGIEHLADVEVTSEDPARPIENALLPDRPSGWRAGMHGEQVIRLLFSRPTTIKRIRLEFVESVLQRTQEYTLRWSAGGSQPLQHIVRQQWNFSPRGSIREIEDHDVDLPGAVMLELTIIPDIAGTPATASLIQWRIG</sequence>
<dbReference type="OrthoDB" id="270885at2"/>
<gene>
    <name evidence="1" type="ORF">NSJP_0383</name>
</gene>
<dbReference type="RefSeq" id="WP_080885221.1">
    <property type="nucleotide sequence ID" value="NZ_LT828648.1"/>
</dbReference>
<name>A0A1W1I0M9_9BACT</name>
<dbReference type="STRING" id="1325564.NSJP_0383"/>
<evidence type="ECO:0000313" key="1">
    <source>
        <dbReference type="EMBL" id="SLM46555.1"/>
    </source>
</evidence>
<evidence type="ECO:0000313" key="2">
    <source>
        <dbReference type="Proteomes" id="UP000192042"/>
    </source>
</evidence>
<keyword evidence="2" id="KW-1185">Reference proteome</keyword>
<reference evidence="1 2" key="1">
    <citation type="submission" date="2017-03" db="EMBL/GenBank/DDBJ databases">
        <authorList>
            <person name="Afonso C.L."/>
            <person name="Miller P.J."/>
            <person name="Scott M.A."/>
            <person name="Spackman E."/>
            <person name="Goraichik I."/>
            <person name="Dimitrov K.M."/>
            <person name="Suarez D.L."/>
            <person name="Swayne D.E."/>
        </authorList>
    </citation>
    <scope>NUCLEOTIDE SEQUENCE [LARGE SCALE GENOMIC DNA]</scope>
    <source>
        <strain evidence="1">Genome sequencing of Nitrospira japonica strain NJ11</strain>
    </source>
</reference>
<dbReference type="Proteomes" id="UP000192042">
    <property type="component" value="Chromosome I"/>
</dbReference>
<dbReference type="KEGG" id="nja:NSJP_0383"/>
<dbReference type="EMBL" id="LT828648">
    <property type="protein sequence ID" value="SLM46555.1"/>
    <property type="molecule type" value="Genomic_DNA"/>
</dbReference>
<dbReference type="InterPro" id="IPR008979">
    <property type="entry name" value="Galactose-bd-like_sf"/>
</dbReference>
<accession>A0A1W1I0M9</accession>
<dbReference type="AlphaFoldDB" id="A0A1W1I0M9"/>
<proteinExistence type="predicted"/>
<organism evidence="1 2">
    <name type="scientific">Nitrospira japonica</name>
    <dbReference type="NCBI Taxonomy" id="1325564"/>
    <lineage>
        <taxon>Bacteria</taxon>
        <taxon>Pseudomonadati</taxon>
        <taxon>Nitrospirota</taxon>
        <taxon>Nitrospiria</taxon>
        <taxon>Nitrospirales</taxon>
        <taxon>Nitrospiraceae</taxon>
        <taxon>Nitrospira</taxon>
    </lineage>
</organism>
<dbReference type="SUPFAM" id="SSF49785">
    <property type="entry name" value="Galactose-binding domain-like"/>
    <property type="match status" value="1"/>
</dbReference>
<protein>
    <submittedName>
        <fullName evidence="1">Carbohydrate-binding protein</fullName>
    </submittedName>
</protein>